<protein>
    <submittedName>
        <fullName evidence="6">Diaminopimelate decarboxylase</fullName>
    </submittedName>
</protein>
<keyword evidence="7" id="KW-1185">Reference proteome</keyword>
<proteinExistence type="predicted"/>
<accession>A0A4R8ELZ4</accession>
<dbReference type="Pfam" id="PF02784">
    <property type="entry name" value="Orn_Arg_deC_N"/>
    <property type="match status" value="1"/>
</dbReference>
<gene>
    <name evidence="6" type="ORF">C8D74_11219</name>
</gene>
<dbReference type="PRINTS" id="PR01179">
    <property type="entry name" value="ODADCRBXLASE"/>
</dbReference>
<keyword evidence="3" id="KW-0663">Pyridoxal phosphate</keyword>
<dbReference type="GO" id="GO:0008836">
    <property type="term" value="F:diaminopimelate decarboxylase activity"/>
    <property type="evidence" value="ECO:0007669"/>
    <property type="project" value="TreeGrafter"/>
</dbReference>
<name>A0A4R8ELZ4_9BACT</name>
<sequence>MLIDKDGVLEISGVKSTHLANEFGTPLLVLDEVQIRENIKKLKSAFESVDYNNYEIAYASKAFLNTELCGILQSENVSLEVVSGGEFYIAFHNSFPANKIFFNGNSKTNEELVMVLENDVGHIIVDNEDEFRNIEKISKRLRKKTKIYFRVIPNITPDTHEYISTGQKNSKFGMPFDEILKLIKSIKNSENLEIKGIHAHIGSQINESGPDVELVKTFFDLLNKIREETGAVLPEIDIGGGFSVAHSTFEKAIDIQDAIKGVIQEVRFLSSKFHYPSPKIIVEPGRYIISRAGTTLSAQSREQKIKNMWLLMEAWLIILGLHCMVQNMRYLLQIDQNIQST</sequence>
<keyword evidence="2" id="KW-0210">Decarboxylase</keyword>
<dbReference type="Gene3D" id="3.20.20.10">
    <property type="entry name" value="Alanine racemase"/>
    <property type="match status" value="1"/>
</dbReference>
<dbReference type="PANTHER" id="PTHR43727:SF2">
    <property type="entry name" value="GROUP IV DECARBOXYLASE"/>
    <property type="match status" value="1"/>
</dbReference>
<dbReference type="InterPro" id="IPR022644">
    <property type="entry name" value="De-COase2_N"/>
</dbReference>
<reference evidence="6 7" key="1">
    <citation type="submission" date="2019-03" db="EMBL/GenBank/DDBJ databases">
        <title>Genomic Encyclopedia of Type Strains, Phase IV (KMG-IV): sequencing the most valuable type-strain genomes for metagenomic binning, comparative biology and taxonomic classification.</title>
        <authorList>
            <person name="Goeker M."/>
        </authorList>
    </citation>
    <scope>NUCLEOTIDE SEQUENCE [LARGE SCALE GENOMIC DNA]</scope>
    <source>
        <strain evidence="6 7">DSM 13575</strain>
    </source>
</reference>
<organism evidence="6 7">
    <name type="scientific">Petrotoga sibirica</name>
    <dbReference type="NCBI Taxonomy" id="156202"/>
    <lineage>
        <taxon>Bacteria</taxon>
        <taxon>Thermotogati</taxon>
        <taxon>Thermotogota</taxon>
        <taxon>Thermotogae</taxon>
        <taxon>Petrotogales</taxon>
        <taxon>Petrotogaceae</taxon>
        <taxon>Petrotoga</taxon>
    </lineage>
</organism>
<evidence type="ECO:0000256" key="1">
    <source>
        <dbReference type="ARBA" id="ARBA00001933"/>
    </source>
</evidence>
<dbReference type="EMBL" id="SODZ01000012">
    <property type="protein sequence ID" value="TDX13182.1"/>
    <property type="molecule type" value="Genomic_DNA"/>
</dbReference>
<dbReference type="InterPro" id="IPR022657">
    <property type="entry name" value="De-COase2_CS"/>
</dbReference>
<comment type="caution">
    <text evidence="6">The sequence shown here is derived from an EMBL/GenBank/DDBJ whole genome shotgun (WGS) entry which is preliminary data.</text>
</comment>
<dbReference type="FunFam" id="3.20.20.10:FF:000003">
    <property type="entry name" value="Diaminopimelate decarboxylase"/>
    <property type="match status" value="1"/>
</dbReference>
<keyword evidence="4" id="KW-0456">Lyase</keyword>
<dbReference type="InterPro" id="IPR000183">
    <property type="entry name" value="Orn/DAP/Arg_de-COase"/>
</dbReference>
<evidence type="ECO:0000256" key="2">
    <source>
        <dbReference type="ARBA" id="ARBA00022793"/>
    </source>
</evidence>
<dbReference type="InterPro" id="IPR029066">
    <property type="entry name" value="PLP-binding_barrel"/>
</dbReference>
<evidence type="ECO:0000313" key="6">
    <source>
        <dbReference type="EMBL" id="TDX13182.1"/>
    </source>
</evidence>
<evidence type="ECO:0000256" key="4">
    <source>
        <dbReference type="ARBA" id="ARBA00023239"/>
    </source>
</evidence>
<dbReference type="PANTHER" id="PTHR43727">
    <property type="entry name" value="DIAMINOPIMELATE DECARBOXYLASE"/>
    <property type="match status" value="1"/>
</dbReference>
<evidence type="ECO:0000256" key="3">
    <source>
        <dbReference type="ARBA" id="ARBA00022898"/>
    </source>
</evidence>
<evidence type="ECO:0000259" key="5">
    <source>
        <dbReference type="Pfam" id="PF02784"/>
    </source>
</evidence>
<dbReference type="GO" id="GO:0009089">
    <property type="term" value="P:lysine biosynthetic process via diaminopimelate"/>
    <property type="evidence" value="ECO:0007669"/>
    <property type="project" value="TreeGrafter"/>
</dbReference>
<dbReference type="Proteomes" id="UP000294817">
    <property type="component" value="Unassembled WGS sequence"/>
</dbReference>
<dbReference type="PROSITE" id="PS00879">
    <property type="entry name" value="ODR_DC_2_2"/>
    <property type="match status" value="1"/>
</dbReference>
<feature type="domain" description="Orn/DAP/Arg decarboxylase 2 N-terminal" evidence="5">
    <location>
        <begin position="34"/>
        <end position="289"/>
    </location>
</feature>
<dbReference type="SUPFAM" id="SSF51419">
    <property type="entry name" value="PLP-binding barrel"/>
    <property type="match status" value="1"/>
</dbReference>
<evidence type="ECO:0000313" key="7">
    <source>
        <dbReference type="Proteomes" id="UP000294817"/>
    </source>
</evidence>
<dbReference type="AlphaFoldDB" id="A0A4R8ELZ4"/>
<comment type="cofactor">
    <cofactor evidence="1">
        <name>pyridoxal 5'-phosphate</name>
        <dbReference type="ChEBI" id="CHEBI:597326"/>
    </cofactor>
</comment>